<dbReference type="PANTHER" id="PTHR33178:SF10">
    <property type="entry name" value="STRESS-RESPONSE A_B BARREL DOMAIN-CONTAINING PROTEIN"/>
    <property type="match status" value="1"/>
</dbReference>
<sequence>MPVKHIVLFQFKDDATAEQVDTVVANMLALKDNCLHATTQKPYISSLTGGKDISIEGRQNGMQYGFVVEFPSVEDRDYYVKQDQAHKDFITSAVPILVGATVVDYDF</sequence>
<dbReference type="Gene3D" id="3.30.70.100">
    <property type="match status" value="1"/>
</dbReference>
<feature type="domain" description="Stress-response A/B barrel" evidence="2">
    <location>
        <begin position="3"/>
        <end position="105"/>
    </location>
</feature>
<gene>
    <name evidence="3" type="ORF">NPX13_g6342</name>
</gene>
<proteinExistence type="predicted"/>
<dbReference type="InterPro" id="IPR011008">
    <property type="entry name" value="Dimeric_a/b-barrel"/>
</dbReference>
<comment type="subunit">
    <text evidence="1">Homodimer.</text>
</comment>
<protein>
    <recommendedName>
        <fullName evidence="2">Stress-response A/B barrel domain-containing protein</fullName>
    </recommendedName>
</protein>
<keyword evidence="4" id="KW-1185">Reference proteome</keyword>
<evidence type="ECO:0000256" key="1">
    <source>
        <dbReference type="ARBA" id="ARBA00011738"/>
    </source>
</evidence>
<name>A0A9W8NCT0_9PEZI</name>
<dbReference type="AlphaFoldDB" id="A0A9W8NCT0"/>
<reference evidence="3" key="1">
    <citation type="submission" date="2022-07" db="EMBL/GenBank/DDBJ databases">
        <title>Genome Sequence of Xylaria arbuscula.</title>
        <authorList>
            <person name="Buettner E."/>
        </authorList>
    </citation>
    <scope>NUCLEOTIDE SEQUENCE</scope>
    <source>
        <strain evidence="3">VT107</strain>
    </source>
</reference>
<dbReference type="InterPro" id="IPR044662">
    <property type="entry name" value="HS1/DABB1-like"/>
</dbReference>
<evidence type="ECO:0000313" key="4">
    <source>
        <dbReference type="Proteomes" id="UP001148614"/>
    </source>
</evidence>
<dbReference type="EMBL" id="JANPWZ010001113">
    <property type="protein sequence ID" value="KAJ3568665.1"/>
    <property type="molecule type" value="Genomic_DNA"/>
</dbReference>
<dbReference type="Proteomes" id="UP001148614">
    <property type="component" value="Unassembled WGS sequence"/>
</dbReference>
<dbReference type="PROSITE" id="PS51502">
    <property type="entry name" value="S_R_A_B_BARREL"/>
    <property type="match status" value="1"/>
</dbReference>
<dbReference type="SUPFAM" id="SSF54909">
    <property type="entry name" value="Dimeric alpha+beta barrel"/>
    <property type="match status" value="1"/>
</dbReference>
<dbReference type="InterPro" id="IPR013097">
    <property type="entry name" value="Dabb"/>
</dbReference>
<dbReference type="VEuPathDB" id="FungiDB:F4678DRAFT_420307"/>
<accession>A0A9W8NCT0</accession>
<dbReference type="Pfam" id="PF07876">
    <property type="entry name" value="Dabb"/>
    <property type="match status" value="1"/>
</dbReference>
<organism evidence="3 4">
    <name type="scientific">Xylaria arbuscula</name>
    <dbReference type="NCBI Taxonomy" id="114810"/>
    <lineage>
        <taxon>Eukaryota</taxon>
        <taxon>Fungi</taxon>
        <taxon>Dikarya</taxon>
        <taxon>Ascomycota</taxon>
        <taxon>Pezizomycotina</taxon>
        <taxon>Sordariomycetes</taxon>
        <taxon>Xylariomycetidae</taxon>
        <taxon>Xylariales</taxon>
        <taxon>Xylariaceae</taxon>
        <taxon>Xylaria</taxon>
    </lineage>
</organism>
<evidence type="ECO:0000259" key="2">
    <source>
        <dbReference type="PROSITE" id="PS51502"/>
    </source>
</evidence>
<comment type="caution">
    <text evidence="3">The sequence shown here is derived from an EMBL/GenBank/DDBJ whole genome shotgun (WGS) entry which is preliminary data.</text>
</comment>
<dbReference type="PANTHER" id="PTHR33178">
    <property type="match status" value="1"/>
</dbReference>
<evidence type="ECO:0000313" key="3">
    <source>
        <dbReference type="EMBL" id="KAJ3568665.1"/>
    </source>
</evidence>
<dbReference type="SMART" id="SM00886">
    <property type="entry name" value="Dabb"/>
    <property type="match status" value="1"/>
</dbReference>